<evidence type="ECO:0000313" key="1">
    <source>
        <dbReference type="EMBL" id="GBM40839.1"/>
    </source>
</evidence>
<comment type="caution">
    <text evidence="1">The sequence shown here is derived from an EMBL/GenBank/DDBJ whole genome shotgun (WGS) entry which is preliminary data.</text>
</comment>
<proteinExistence type="predicted"/>
<evidence type="ECO:0000313" key="2">
    <source>
        <dbReference type="Proteomes" id="UP000499080"/>
    </source>
</evidence>
<dbReference type="AlphaFoldDB" id="A0A4Y2FKF8"/>
<keyword evidence="2" id="KW-1185">Reference proteome</keyword>
<dbReference type="Proteomes" id="UP000499080">
    <property type="component" value="Unassembled WGS sequence"/>
</dbReference>
<dbReference type="Gene3D" id="1.10.287.770">
    <property type="entry name" value="YojJ-like"/>
    <property type="match status" value="1"/>
</dbReference>
<sequence>MEGPPGRDRSHVQPVPKNFHIKSRTVCIEHGPHRSWWFLLEIPTPLWHFVHSGNKALPFRPFVSMQEAKSGELFSHIGGLLGCCLGVSVFTFTNIIEKVFWKAVSWKMDKIQKSPAAEHLD</sequence>
<name>A0A4Y2FKF8_ARAVE</name>
<dbReference type="EMBL" id="BGPR01000944">
    <property type="protein sequence ID" value="GBM40839.1"/>
    <property type="molecule type" value="Genomic_DNA"/>
</dbReference>
<gene>
    <name evidence="1" type="ORF">AVEN_137338_1</name>
</gene>
<organism evidence="1 2">
    <name type="scientific">Araneus ventricosus</name>
    <name type="common">Orbweaver spider</name>
    <name type="synonym">Epeira ventricosa</name>
    <dbReference type="NCBI Taxonomy" id="182803"/>
    <lineage>
        <taxon>Eukaryota</taxon>
        <taxon>Metazoa</taxon>
        <taxon>Ecdysozoa</taxon>
        <taxon>Arthropoda</taxon>
        <taxon>Chelicerata</taxon>
        <taxon>Arachnida</taxon>
        <taxon>Araneae</taxon>
        <taxon>Araneomorphae</taxon>
        <taxon>Entelegynae</taxon>
        <taxon>Araneoidea</taxon>
        <taxon>Araneidae</taxon>
        <taxon>Araneus</taxon>
    </lineage>
</organism>
<accession>A0A4Y2FKF8</accession>
<reference evidence="1 2" key="1">
    <citation type="journal article" date="2019" name="Sci. Rep.">
        <title>Orb-weaving spider Araneus ventricosus genome elucidates the spidroin gene catalogue.</title>
        <authorList>
            <person name="Kono N."/>
            <person name="Nakamura H."/>
            <person name="Ohtoshi R."/>
            <person name="Moran D.A.P."/>
            <person name="Shinohara A."/>
            <person name="Yoshida Y."/>
            <person name="Fujiwara M."/>
            <person name="Mori M."/>
            <person name="Tomita M."/>
            <person name="Arakawa K."/>
        </authorList>
    </citation>
    <scope>NUCLEOTIDE SEQUENCE [LARGE SCALE GENOMIC DNA]</scope>
</reference>
<protein>
    <submittedName>
        <fullName evidence="1">Uncharacterized protein</fullName>
    </submittedName>
</protein>